<dbReference type="EMBL" id="JAQQXP010000001">
    <property type="protein sequence ID" value="MDC8829475.1"/>
    <property type="molecule type" value="Genomic_DNA"/>
</dbReference>
<keyword evidence="2" id="KW-1185">Reference proteome</keyword>
<organism evidence="1 2">
    <name type="scientific">Alteromonas gilva</name>
    <dbReference type="NCBI Taxonomy" id="2987522"/>
    <lineage>
        <taxon>Bacteria</taxon>
        <taxon>Pseudomonadati</taxon>
        <taxon>Pseudomonadota</taxon>
        <taxon>Gammaproteobacteria</taxon>
        <taxon>Alteromonadales</taxon>
        <taxon>Alteromonadaceae</taxon>
        <taxon>Alteromonas/Salinimonas group</taxon>
        <taxon>Alteromonas</taxon>
    </lineage>
</organism>
<dbReference type="Pfam" id="PF11528">
    <property type="entry name" value="DUF3224"/>
    <property type="match status" value="1"/>
</dbReference>
<protein>
    <submittedName>
        <fullName evidence="1">DUF3224 domain-containing protein</fullName>
    </submittedName>
</protein>
<sequence length="127" mass="13790">MQLTGTFSITDWQETPQKTLPQGSKLNNAIVKQAYSGDIAGTSEVYYQLHYTDNNNAWFNGFEYLSGIINDQPCELVLDHNGQFSDGVASAKFRVISCEPLSALVGASGHFSASLNGQTTYTLSTAN</sequence>
<comment type="caution">
    <text evidence="1">The sequence shown here is derived from an EMBL/GenBank/DDBJ whole genome shotgun (WGS) entry which is preliminary data.</text>
</comment>
<dbReference type="Proteomes" id="UP001218788">
    <property type="component" value="Unassembled WGS sequence"/>
</dbReference>
<proteinExistence type="predicted"/>
<evidence type="ECO:0000313" key="1">
    <source>
        <dbReference type="EMBL" id="MDC8829475.1"/>
    </source>
</evidence>
<accession>A0ABT5KXI4</accession>
<dbReference type="InterPro" id="IPR023159">
    <property type="entry name" value="SO1590-like_sf"/>
</dbReference>
<dbReference type="SUPFAM" id="SSF159238">
    <property type="entry name" value="SO1590-like"/>
    <property type="match status" value="1"/>
</dbReference>
<dbReference type="RefSeq" id="WP_273637848.1">
    <property type="nucleotide sequence ID" value="NZ_JAQQXP010000001.1"/>
</dbReference>
<name>A0ABT5KXI4_9ALTE</name>
<reference evidence="1 2" key="1">
    <citation type="submission" date="2022-10" db="EMBL/GenBank/DDBJ databases">
        <title>Alteromonas sp. chi3 Genome sequencing.</title>
        <authorList>
            <person name="Park S."/>
        </authorList>
    </citation>
    <scope>NUCLEOTIDE SEQUENCE [LARGE SCALE GENOMIC DNA]</scope>
    <source>
        <strain evidence="2">chi3</strain>
    </source>
</reference>
<dbReference type="Gene3D" id="2.40.350.10">
    <property type="entry name" value="SO1590-like"/>
    <property type="match status" value="1"/>
</dbReference>
<gene>
    <name evidence="1" type="ORF">OIK42_01745</name>
</gene>
<dbReference type="InterPro" id="IPR021607">
    <property type="entry name" value="DUF3224"/>
</dbReference>
<evidence type="ECO:0000313" key="2">
    <source>
        <dbReference type="Proteomes" id="UP001218788"/>
    </source>
</evidence>